<comment type="caution">
    <text evidence="1">The sequence shown here is derived from an EMBL/GenBank/DDBJ whole genome shotgun (WGS) entry which is preliminary data.</text>
</comment>
<keyword evidence="2" id="KW-1185">Reference proteome</keyword>
<dbReference type="PROSITE" id="PS51257">
    <property type="entry name" value="PROKAR_LIPOPROTEIN"/>
    <property type="match status" value="1"/>
</dbReference>
<gene>
    <name evidence="1" type="ORF">Q7C36_013180</name>
</gene>
<dbReference type="Proteomes" id="UP001187315">
    <property type="component" value="Unassembled WGS sequence"/>
</dbReference>
<proteinExistence type="predicted"/>
<name>A0AA88SJ22_TACVA</name>
<dbReference type="EMBL" id="JAVHJS010000013">
    <property type="protein sequence ID" value="KAK2838366.1"/>
    <property type="molecule type" value="Genomic_DNA"/>
</dbReference>
<reference evidence="1" key="1">
    <citation type="submission" date="2023-08" db="EMBL/GenBank/DDBJ databases">
        <title>Pelteobagrus vachellii genome.</title>
        <authorList>
            <person name="Liu H."/>
        </authorList>
    </citation>
    <scope>NUCLEOTIDE SEQUENCE</scope>
    <source>
        <strain evidence="1">PRFRI_2022a</strain>
        <tissue evidence="1">Muscle</tissue>
    </source>
</reference>
<evidence type="ECO:0000313" key="1">
    <source>
        <dbReference type="EMBL" id="KAK2838366.1"/>
    </source>
</evidence>
<accession>A0AA88SJ22</accession>
<protein>
    <submittedName>
        <fullName evidence="1">Uncharacterized protein</fullName>
    </submittedName>
</protein>
<organism evidence="1 2">
    <name type="scientific">Tachysurus vachellii</name>
    <name type="common">Darkbarbel catfish</name>
    <name type="synonym">Pelteobagrus vachellii</name>
    <dbReference type="NCBI Taxonomy" id="175792"/>
    <lineage>
        <taxon>Eukaryota</taxon>
        <taxon>Metazoa</taxon>
        <taxon>Chordata</taxon>
        <taxon>Craniata</taxon>
        <taxon>Vertebrata</taxon>
        <taxon>Euteleostomi</taxon>
        <taxon>Actinopterygii</taxon>
        <taxon>Neopterygii</taxon>
        <taxon>Teleostei</taxon>
        <taxon>Ostariophysi</taxon>
        <taxon>Siluriformes</taxon>
        <taxon>Bagridae</taxon>
        <taxon>Tachysurus</taxon>
    </lineage>
</organism>
<dbReference type="AlphaFoldDB" id="A0AA88SJ22"/>
<sequence>MSSRRNTAQSSGFLASCLSASAYSFNTFLKRDPGALAAGKWPFSGSRRSSNSCFPLLLNRSPTDPEVCQESVNRGPGPGPSGYEGYYVFAVGLQHQHHVIRASGGSTAHSSQATEFSAEDGAEEVEEAEEEVEVLHHVTVLHKALARFPTLQKACDHSEHFEDVFFLAKWWEV</sequence>
<evidence type="ECO:0000313" key="2">
    <source>
        <dbReference type="Proteomes" id="UP001187315"/>
    </source>
</evidence>